<evidence type="ECO:0000313" key="3">
    <source>
        <dbReference type="Proteomes" id="UP000887116"/>
    </source>
</evidence>
<dbReference type="Proteomes" id="UP000887116">
    <property type="component" value="Unassembled WGS sequence"/>
</dbReference>
<comment type="caution">
    <text evidence="2">The sequence shown here is derived from an EMBL/GenBank/DDBJ whole genome shotgun (WGS) entry which is preliminary data.</text>
</comment>
<protein>
    <submittedName>
        <fullName evidence="2">Uncharacterized protein</fullName>
    </submittedName>
</protein>
<dbReference type="AlphaFoldDB" id="A0A8X6JBX0"/>
<reference evidence="2" key="1">
    <citation type="submission" date="2020-07" db="EMBL/GenBank/DDBJ databases">
        <title>Multicomponent nature underlies the extraordinary mechanical properties of spider dragline silk.</title>
        <authorList>
            <person name="Kono N."/>
            <person name="Nakamura H."/>
            <person name="Mori M."/>
            <person name="Yoshida Y."/>
            <person name="Ohtoshi R."/>
            <person name="Malay A.D."/>
            <person name="Moran D.A.P."/>
            <person name="Tomita M."/>
            <person name="Numata K."/>
            <person name="Arakawa K."/>
        </authorList>
    </citation>
    <scope>NUCLEOTIDE SEQUENCE</scope>
</reference>
<dbReference type="EMBL" id="BMAO01009215">
    <property type="protein sequence ID" value="GFR29415.1"/>
    <property type="molecule type" value="Genomic_DNA"/>
</dbReference>
<name>A0A8X6JBX0_TRICU</name>
<evidence type="ECO:0000313" key="2">
    <source>
        <dbReference type="EMBL" id="GFR29415.1"/>
    </source>
</evidence>
<sequence length="131" mass="14117">MFHSQSNDSFQSNVSRHEEATAHGRLLGPLLASAHLGDLGLLSVVLPQPLPQASGNHSDSPGCCAGQDSRGFFQPREVREGVSRSRPNQKDPRVPGVASWIHADDNPSKIRSCALSLDEAKARLLRRSSLA</sequence>
<proteinExistence type="predicted"/>
<feature type="region of interest" description="Disordered" evidence="1">
    <location>
        <begin position="49"/>
        <end position="100"/>
    </location>
</feature>
<keyword evidence="3" id="KW-1185">Reference proteome</keyword>
<accession>A0A8X6JBX0</accession>
<feature type="compositionally biased region" description="Basic and acidic residues" evidence="1">
    <location>
        <begin position="76"/>
        <end position="93"/>
    </location>
</feature>
<gene>
    <name evidence="2" type="ORF">TNCT_592701</name>
</gene>
<evidence type="ECO:0000256" key="1">
    <source>
        <dbReference type="SAM" id="MobiDB-lite"/>
    </source>
</evidence>
<organism evidence="2 3">
    <name type="scientific">Trichonephila clavata</name>
    <name type="common">Joro spider</name>
    <name type="synonym">Nephila clavata</name>
    <dbReference type="NCBI Taxonomy" id="2740835"/>
    <lineage>
        <taxon>Eukaryota</taxon>
        <taxon>Metazoa</taxon>
        <taxon>Ecdysozoa</taxon>
        <taxon>Arthropoda</taxon>
        <taxon>Chelicerata</taxon>
        <taxon>Arachnida</taxon>
        <taxon>Araneae</taxon>
        <taxon>Araneomorphae</taxon>
        <taxon>Entelegynae</taxon>
        <taxon>Araneoidea</taxon>
        <taxon>Nephilidae</taxon>
        <taxon>Trichonephila</taxon>
    </lineage>
</organism>